<dbReference type="InterPro" id="IPR000719">
    <property type="entry name" value="Prot_kinase_dom"/>
</dbReference>
<proteinExistence type="predicted"/>
<feature type="domain" description="Protein kinase" evidence="1">
    <location>
        <begin position="1"/>
        <end position="131"/>
    </location>
</feature>
<gene>
    <name evidence="2" type="ORF">QVD17_20000</name>
</gene>
<dbReference type="InterPro" id="IPR045272">
    <property type="entry name" value="ANXUR1/2-like"/>
</dbReference>
<reference evidence="2" key="1">
    <citation type="journal article" date="2023" name="bioRxiv">
        <title>Improved chromosome-level genome assembly for marigold (Tagetes erecta).</title>
        <authorList>
            <person name="Jiang F."/>
            <person name="Yuan L."/>
            <person name="Wang S."/>
            <person name="Wang H."/>
            <person name="Xu D."/>
            <person name="Wang A."/>
            <person name="Fan W."/>
        </authorList>
    </citation>
    <scope>NUCLEOTIDE SEQUENCE</scope>
    <source>
        <strain evidence="2">WSJ</strain>
        <tissue evidence="2">Leaf</tissue>
    </source>
</reference>
<dbReference type="Gene3D" id="1.10.510.10">
    <property type="entry name" value="Transferase(Phosphotransferase) domain 1"/>
    <property type="match status" value="1"/>
</dbReference>
<comment type="caution">
    <text evidence="2">The sequence shown here is derived from an EMBL/GenBank/DDBJ whole genome shotgun (WGS) entry which is preliminary data.</text>
</comment>
<evidence type="ECO:0000259" key="1">
    <source>
        <dbReference type="PROSITE" id="PS50011"/>
    </source>
</evidence>
<dbReference type="AlphaFoldDB" id="A0AAD8NXT0"/>
<accession>A0AAD8NXT0</accession>
<dbReference type="SUPFAM" id="SSF56112">
    <property type="entry name" value="Protein kinase-like (PK-like)"/>
    <property type="match status" value="1"/>
</dbReference>
<dbReference type="GO" id="GO:0009506">
    <property type="term" value="C:plasmodesma"/>
    <property type="evidence" value="ECO:0007669"/>
    <property type="project" value="TreeGrafter"/>
</dbReference>
<protein>
    <recommendedName>
        <fullName evidence="1">Protein kinase domain-containing protein</fullName>
    </recommendedName>
</protein>
<evidence type="ECO:0000313" key="2">
    <source>
        <dbReference type="EMBL" id="KAK1424666.1"/>
    </source>
</evidence>
<dbReference type="PANTHER" id="PTHR27003:SF383">
    <property type="entry name" value="TYROSINE-PROTEIN KINASE, NON-RECEPTOR JAK_TYK2-RELATED"/>
    <property type="match status" value="1"/>
</dbReference>
<dbReference type="Pfam" id="PF07714">
    <property type="entry name" value="PK_Tyr_Ser-Thr"/>
    <property type="match status" value="1"/>
</dbReference>
<dbReference type="PROSITE" id="PS50011">
    <property type="entry name" value="PROTEIN_KINASE_DOM"/>
    <property type="match status" value="1"/>
</dbReference>
<dbReference type="PANTHER" id="PTHR27003">
    <property type="entry name" value="OS07G0166700 PROTEIN"/>
    <property type="match status" value="1"/>
</dbReference>
<dbReference type="InterPro" id="IPR011009">
    <property type="entry name" value="Kinase-like_dom_sf"/>
</dbReference>
<dbReference type="InterPro" id="IPR001245">
    <property type="entry name" value="Ser-Thr/Tyr_kinase_cat_dom"/>
</dbReference>
<name>A0AAD8NXT0_TARER</name>
<dbReference type="Proteomes" id="UP001229421">
    <property type="component" value="Unassembled WGS sequence"/>
</dbReference>
<dbReference type="EMBL" id="JAUHHV010000005">
    <property type="protein sequence ID" value="KAK1424666.1"/>
    <property type="molecule type" value="Genomic_DNA"/>
</dbReference>
<evidence type="ECO:0000313" key="3">
    <source>
        <dbReference type="Proteomes" id="UP001229421"/>
    </source>
</evidence>
<dbReference type="GO" id="GO:0005524">
    <property type="term" value="F:ATP binding"/>
    <property type="evidence" value="ECO:0007669"/>
    <property type="project" value="InterPro"/>
</dbReference>
<organism evidence="2 3">
    <name type="scientific">Tagetes erecta</name>
    <name type="common">African marigold</name>
    <dbReference type="NCBI Taxonomy" id="13708"/>
    <lineage>
        <taxon>Eukaryota</taxon>
        <taxon>Viridiplantae</taxon>
        <taxon>Streptophyta</taxon>
        <taxon>Embryophyta</taxon>
        <taxon>Tracheophyta</taxon>
        <taxon>Spermatophyta</taxon>
        <taxon>Magnoliopsida</taxon>
        <taxon>eudicotyledons</taxon>
        <taxon>Gunneridae</taxon>
        <taxon>Pentapetalae</taxon>
        <taxon>asterids</taxon>
        <taxon>campanulids</taxon>
        <taxon>Asterales</taxon>
        <taxon>Asteraceae</taxon>
        <taxon>Asteroideae</taxon>
        <taxon>Heliantheae alliance</taxon>
        <taxon>Tageteae</taxon>
        <taxon>Tagetes</taxon>
    </lineage>
</organism>
<keyword evidence="3" id="KW-1185">Reference proteome</keyword>
<sequence length="186" mass="20902">MIAVKQPVKLIEEVVSCEPAGTYGYFDPAIEKSGGVTLKSSDIYSFGVVLFELLCGRTSYIDDANDLLAPLAKHHYENETLKDIVNPQVWKQIVSPKSLIKYSEIAYTCLKEEPTHRPDIRYIVDELEEALELQQLREHHNGKVLLMLGHRFPTLAILDITGSTLASEFDLDLPLETIPSACWISN</sequence>
<dbReference type="GO" id="GO:0005886">
    <property type="term" value="C:plasma membrane"/>
    <property type="evidence" value="ECO:0007669"/>
    <property type="project" value="TreeGrafter"/>
</dbReference>
<dbReference type="GO" id="GO:0004714">
    <property type="term" value="F:transmembrane receptor protein tyrosine kinase activity"/>
    <property type="evidence" value="ECO:0007669"/>
    <property type="project" value="InterPro"/>
</dbReference>